<comment type="caution">
    <text evidence="2">The sequence shown here is derived from an EMBL/GenBank/DDBJ whole genome shotgun (WGS) entry which is preliminary data.</text>
</comment>
<sequence>MTEDDDRARELLPLSLSLHQLDEAHRRVRNMIARRFELAGTELTALLVIAGTPGLSAGAIGQDLGITTGATTAVIDRLEDSGHVLRAPNPLDRRGVEVHLTPAGEDTVRDIATSYSTLLDAADLSDTWQSIVPKLDAITATLNAAVVATRSTRRSEGRHALPDTPPEG</sequence>
<protein>
    <recommendedName>
        <fullName evidence="1">HTH marR-type domain-containing protein</fullName>
    </recommendedName>
</protein>
<dbReference type="Pfam" id="PF12802">
    <property type="entry name" value="MarR_2"/>
    <property type="match status" value="1"/>
</dbReference>
<evidence type="ECO:0000259" key="1">
    <source>
        <dbReference type="PROSITE" id="PS50995"/>
    </source>
</evidence>
<dbReference type="PANTHER" id="PTHR33164">
    <property type="entry name" value="TRANSCRIPTIONAL REGULATOR, MARR FAMILY"/>
    <property type="match status" value="1"/>
</dbReference>
<keyword evidence="3" id="KW-1185">Reference proteome</keyword>
<dbReference type="InterPro" id="IPR036390">
    <property type="entry name" value="WH_DNA-bd_sf"/>
</dbReference>
<dbReference type="PROSITE" id="PS50995">
    <property type="entry name" value="HTH_MARR_2"/>
    <property type="match status" value="1"/>
</dbReference>
<organism evidence="2 3">
    <name type="scientific">Frondihabitans peucedani</name>
    <dbReference type="NCBI Taxonomy" id="598626"/>
    <lineage>
        <taxon>Bacteria</taxon>
        <taxon>Bacillati</taxon>
        <taxon>Actinomycetota</taxon>
        <taxon>Actinomycetes</taxon>
        <taxon>Micrococcales</taxon>
        <taxon>Microbacteriaceae</taxon>
        <taxon>Frondihabitans</taxon>
    </lineage>
</organism>
<dbReference type="InterPro" id="IPR036388">
    <property type="entry name" value="WH-like_DNA-bd_sf"/>
</dbReference>
<dbReference type="Proteomes" id="UP001501594">
    <property type="component" value="Unassembled WGS sequence"/>
</dbReference>
<dbReference type="SMART" id="SM00347">
    <property type="entry name" value="HTH_MARR"/>
    <property type="match status" value="1"/>
</dbReference>
<dbReference type="InterPro" id="IPR039422">
    <property type="entry name" value="MarR/SlyA-like"/>
</dbReference>
<gene>
    <name evidence="2" type="ORF">GCM10022256_34900</name>
</gene>
<evidence type="ECO:0000313" key="3">
    <source>
        <dbReference type="Proteomes" id="UP001501594"/>
    </source>
</evidence>
<feature type="domain" description="HTH marR-type" evidence="1">
    <location>
        <begin position="4"/>
        <end position="147"/>
    </location>
</feature>
<dbReference type="PANTHER" id="PTHR33164:SF43">
    <property type="entry name" value="HTH-TYPE TRANSCRIPTIONAL REPRESSOR YETL"/>
    <property type="match status" value="1"/>
</dbReference>
<proteinExistence type="predicted"/>
<dbReference type="RefSeq" id="WP_344798595.1">
    <property type="nucleotide sequence ID" value="NZ_BAABAU010000012.1"/>
</dbReference>
<accession>A0ABP8E6L5</accession>
<evidence type="ECO:0000313" key="2">
    <source>
        <dbReference type="EMBL" id="GAA4267878.1"/>
    </source>
</evidence>
<dbReference type="SUPFAM" id="SSF46785">
    <property type="entry name" value="Winged helix' DNA-binding domain"/>
    <property type="match status" value="1"/>
</dbReference>
<dbReference type="InterPro" id="IPR000835">
    <property type="entry name" value="HTH_MarR-typ"/>
</dbReference>
<dbReference type="Gene3D" id="1.10.10.10">
    <property type="entry name" value="Winged helix-like DNA-binding domain superfamily/Winged helix DNA-binding domain"/>
    <property type="match status" value="1"/>
</dbReference>
<name>A0ABP8E6L5_9MICO</name>
<dbReference type="EMBL" id="BAABAU010000012">
    <property type="protein sequence ID" value="GAA4267878.1"/>
    <property type="molecule type" value="Genomic_DNA"/>
</dbReference>
<reference evidence="3" key="1">
    <citation type="journal article" date="2019" name="Int. J. Syst. Evol. Microbiol.">
        <title>The Global Catalogue of Microorganisms (GCM) 10K type strain sequencing project: providing services to taxonomists for standard genome sequencing and annotation.</title>
        <authorList>
            <consortium name="The Broad Institute Genomics Platform"/>
            <consortium name="The Broad Institute Genome Sequencing Center for Infectious Disease"/>
            <person name="Wu L."/>
            <person name="Ma J."/>
        </authorList>
    </citation>
    <scope>NUCLEOTIDE SEQUENCE [LARGE SCALE GENOMIC DNA]</scope>
    <source>
        <strain evidence="3">JCM 17442</strain>
    </source>
</reference>